<dbReference type="EMBL" id="UINC01181514">
    <property type="protein sequence ID" value="SVD91241.1"/>
    <property type="molecule type" value="Genomic_DNA"/>
</dbReference>
<feature type="domain" description="NIPSNAP" evidence="1">
    <location>
        <begin position="124"/>
        <end position="196"/>
    </location>
</feature>
<evidence type="ECO:0000313" key="2">
    <source>
        <dbReference type="EMBL" id="SVD91241.1"/>
    </source>
</evidence>
<gene>
    <name evidence="2" type="ORF">METZ01_LOCUS444095</name>
</gene>
<name>A0A382Z6W5_9ZZZZ</name>
<reference evidence="2" key="1">
    <citation type="submission" date="2018-05" db="EMBL/GenBank/DDBJ databases">
        <authorList>
            <person name="Lanie J.A."/>
            <person name="Ng W.-L."/>
            <person name="Kazmierczak K.M."/>
            <person name="Andrzejewski T.M."/>
            <person name="Davidsen T.M."/>
            <person name="Wayne K.J."/>
            <person name="Tettelin H."/>
            <person name="Glass J.I."/>
            <person name="Rusch D."/>
            <person name="Podicherti R."/>
            <person name="Tsui H.-C.T."/>
            <person name="Winkler M.E."/>
        </authorList>
    </citation>
    <scope>NUCLEOTIDE SEQUENCE</scope>
</reference>
<feature type="non-terminal residue" evidence="2">
    <location>
        <position position="1"/>
    </location>
</feature>
<organism evidence="2">
    <name type="scientific">marine metagenome</name>
    <dbReference type="NCBI Taxonomy" id="408172"/>
    <lineage>
        <taxon>unclassified sequences</taxon>
        <taxon>metagenomes</taxon>
        <taxon>ecological metagenomes</taxon>
    </lineage>
</organism>
<dbReference type="SUPFAM" id="SSF54909">
    <property type="entry name" value="Dimeric alpha+beta barrel"/>
    <property type="match status" value="1"/>
</dbReference>
<accession>A0A382Z6W5</accession>
<protein>
    <recommendedName>
        <fullName evidence="1">NIPSNAP domain-containing protein</fullName>
    </recommendedName>
</protein>
<evidence type="ECO:0000259" key="1">
    <source>
        <dbReference type="Pfam" id="PF07978"/>
    </source>
</evidence>
<proteinExistence type="predicted"/>
<dbReference type="InterPro" id="IPR011008">
    <property type="entry name" value="Dimeric_a/b-barrel"/>
</dbReference>
<sequence length="213" mass="23369">YAVAEVIEVYTWKAFPGKGTLMLTNMAEAAAIHTEEGASVYMYAHNVGSTQLVDYVLRWDNREAWGATKDKSRVSEKWVEFWAKTSGDPSGELVSSLSGQNLDANVKAEDFRGLNTYGVWVWDPAPGKNAEVLQSFAAATNIHQSLGARVDSYAEGFGGTGNYHYLLSFKSWSDMAAFQDKLGSDPRWLELMSSGDPNNSTLVQSFSGQTISN</sequence>
<dbReference type="InterPro" id="IPR012577">
    <property type="entry name" value="NIPSNAP"/>
</dbReference>
<dbReference type="Gene3D" id="3.30.70.100">
    <property type="match status" value="2"/>
</dbReference>
<dbReference type="AlphaFoldDB" id="A0A382Z6W5"/>
<dbReference type="Pfam" id="PF07978">
    <property type="entry name" value="NIPSNAP"/>
    <property type="match status" value="1"/>
</dbReference>